<dbReference type="SMART" id="SM00005">
    <property type="entry name" value="DEATH"/>
    <property type="match status" value="1"/>
</dbReference>
<gene>
    <name evidence="10" type="ORF">HOLleu_13027</name>
</gene>
<keyword evidence="4 5" id="KW-0067">ATP-binding</keyword>
<dbReference type="InterPro" id="IPR000488">
    <property type="entry name" value="Death_dom"/>
</dbReference>
<dbReference type="PROSITE" id="PS00107">
    <property type="entry name" value="PROTEIN_KINASE_ATP"/>
    <property type="match status" value="1"/>
</dbReference>
<keyword evidence="11" id="KW-1185">Reference proteome</keyword>
<dbReference type="SUPFAM" id="SSF47986">
    <property type="entry name" value="DEATH domain"/>
    <property type="match status" value="1"/>
</dbReference>
<dbReference type="OrthoDB" id="535509at2759"/>
<feature type="domain" description="Protein kinase" evidence="8">
    <location>
        <begin position="17"/>
        <end position="294"/>
    </location>
</feature>
<reference evidence="10" key="1">
    <citation type="submission" date="2021-10" db="EMBL/GenBank/DDBJ databases">
        <title>Tropical sea cucumber genome reveals ecological adaptation and Cuvierian tubules defense mechanism.</title>
        <authorList>
            <person name="Chen T."/>
        </authorList>
    </citation>
    <scope>NUCLEOTIDE SEQUENCE</scope>
    <source>
        <strain evidence="10">Nanhai2018</strain>
        <tissue evidence="10">Muscle</tissue>
    </source>
</reference>
<feature type="domain" description="Death" evidence="9">
    <location>
        <begin position="358"/>
        <end position="428"/>
    </location>
</feature>
<evidence type="ECO:0000256" key="6">
    <source>
        <dbReference type="RuleBase" id="RU000304"/>
    </source>
</evidence>
<sequence length="432" mass="49751">MADYTDVLAQLQYTDLTIHRKPIGQGKFGKVHKAFCQKLNRDVAVKIISDKKIFKKEEIDILLKSVAHDNVVSIKAVIAPKLEGERYWIVMEFCDYNLQQIREKIPDEKIPWARWTFLINDILAGLIYLHEKTFVHCDLKPENILVNDRFEAKIADVGLSRIAGEHYIACEKGDLVLPSGTLLYISPERLQNPYKAPEFTDDCYSCGLLLYKMITNGDLFHLKDTPDEKMKISCMKMWLCDDQYRHPFKDLKDFFTPQEIVTAIGILWNKDHDSRSAVKAQDMVLEAMNKHGYRRKETLEEADKFLKNLMDGKLPSEPQNTEDSPDVGKVDSPEGDSSEVEDLEQFVDDIADLDGISDWKQFARKGLKLRQIDLDSIEEEHGKPHARRVAMLMKWMEQNGFQATTANLEKALEKCKFKLAAQKLRKIEGIPQ</sequence>
<comment type="caution">
    <text evidence="10">The sequence shown here is derived from an EMBL/GenBank/DDBJ whole genome shotgun (WGS) entry which is preliminary data.</text>
</comment>
<dbReference type="InterPro" id="IPR008271">
    <property type="entry name" value="Ser/Thr_kinase_AS"/>
</dbReference>
<dbReference type="SUPFAM" id="SSF56112">
    <property type="entry name" value="Protein kinase-like (PK-like)"/>
    <property type="match status" value="1"/>
</dbReference>
<dbReference type="GO" id="GO:0004674">
    <property type="term" value="F:protein serine/threonine kinase activity"/>
    <property type="evidence" value="ECO:0007669"/>
    <property type="project" value="UniProtKB-KW"/>
</dbReference>
<protein>
    <submittedName>
        <fullName evidence="10">Mitogen-activated protein kinase 8</fullName>
    </submittedName>
</protein>
<dbReference type="Pfam" id="PF00531">
    <property type="entry name" value="Death"/>
    <property type="match status" value="1"/>
</dbReference>
<evidence type="ECO:0000256" key="2">
    <source>
        <dbReference type="ARBA" id="ARBA00022741"/>
    </source>
</evidence>
<dbReference type="InterPro" id="IPR045269">
    <property type="entry name" value="Atg1-like"/>
</dbReference>
<name>A0A9Q1HAJ9_HOLLE</name>
<evidence type="ECO:0000256" key="4">
    <source>
        <dbReference type="ARBA" id="ARBA00022840"/>
    </source>
</evidence>
<proteinExistence type="inferred from homology"/>
<dbReference type="Gene3D" id="1.10.510.10">
    <property type="entry name" value="Transferase(Phosphotransferase) domain 1"/>
    <property type="match status" value="1"/>
</dbReference>
<keyword evidence="6" id="KW-0723">Serine/threonine-protein kinase</keyword>
<dbReference type="InterPro" id="IPR011009">
    <property type="entry name" value="Kinase-like_dom_sf"/>
</dbReference>
<dbReference type="Gene3D" id="1.10.533.10">
    <property type="entry name" value="Death Domain, Fas"/>
    <property type="match status" value="1"/>
</dbReference>
<keyword evidence="1" id="KW-0808">Transferase</keyword>
<dbReference type="GO" id="GO:0005829">
    <property type="term" value="C:cytosol"/>
    <property type="evidence" value="ECO:0007669"/>
    <property type="project" value="TreeGrafter"/>
</dbReference>
<dbReference type="GO" id="GO:0005776">
    <property type="term" value="C:autophagosome"/>
    <property type="evidence" value="ECO:0007669"/>
    <property type="project" value="TreeGrafter"/>
</dbReference>
<dbReference type="InterPro" id="IPR000719">
    <property type="entry name" value="Prot_kinase_dom"/>
</dbReference>
<dbReference type="EMBL" id="JAIZAY010000005">
    <property type="protein sequence ID" value="KAJ8042057.1"/>
    <property type="molecule type" value="Genomic_DNA"/>
</dbReference>
<dbReference type="CDD" id="cd14014">
    <property type="entry name" value="STKc_PknB_like"/>
    <property type="match status" value="1"/>
</dbReference>
<organism evidence="10 11">
    <name type="scientific">Holothuria leucospilota</name>
    <name type="common">Black long sea cucumber</name>
    <name type="synonym">Mertensiothuria leucospilota</name>
    <dbReference type="NCBI Taxonomy" id="206669"/>
    <lineage>
        <taxon>Eukaryota</taxon>
        <taxon>Metazoa</taxon>
        <taxon>Echinodermata</taxon>
        <taxon>Eleutherozoa</taxon>
        <taxon>Echinozoa</taxon>
        <taxon>Holothuroidea</taxon>
        <taxon>Aspidochirotacea</taxon>
        <taxon>Aspidochirotida</taxon>
        <taxon>Holothuriidae</taxon>
        <taxon>Holothuria</taxon>
    </lineage>
</organism>
<dbReference type="InterPro" id="IPR017441">
    <property type="entry name" value="Protein_kinase_ATP_BS"/>
</dbReference>
<dbReference type="GO" id="GO:0000045">
    <property type="term" value="P:autophagosome assembly"/>
    <property type="evidence" value="ECO:0007669"/>
    <property type="project" value="TreeGrafter"/>
</dbReference>
<dbReference type="GO" id="GO:0045087">
    <property type="term" value="P:innate immune response"/>
    <property type="evidence" value="ECO:0007669"/>
    <property type="project" value="UniProtKB-ARBA"/>
</dbReference>
<evidence type="ECO:0000259" key="9">
    <source>
        <dbReference type="PROSITE" id="PS50017"/>
    </source>
</evidence>
<comment type="similarity">
    <text evidence="6">Belongs to the protein kinase superfamily.</text>
</comment>
<dbReference type="PROSITE" id="PS00108">
    <property type="entry name" value="PROTEIN_KINASE_ST"/>
    <property type="match status" value="1"/>
</dbReference>
<evidence type="ECO:0000313" key="10">
    <source>
        <dbReference type="EMBL" id="KAJ8042057.1"/>
    </source>
</evidence>
<evidence type="ECO:0000256" key="7">
    <source>
        <dbReference type="SAM" id="MobiDB-lite"/>
    </source>
</evidence>
<evidence type="ECO:0000256" key="5">
    <source>
        <dbReference type="PROSITE-ProRule" id="PRU10141"/>
    </source>
</evidence>
<dbReference type="CDD" id="cd01670">
    <property type="entry name" value="Death"/>
    <property type="match status" value="1"/>
</dbReference>
<dbReference type="SMART" id="SM00220">
    <property type="entry name" value="S_TKc"/>
    <property type="match status" value="1"/>
</dbReference>
<dbReference type="PANTHER" id="PTHR24348">
    <property type="entry name" value="SERINE/THREONINE-PROTEIN KINASE UNC-51-RELATED"/>
    <property type="match status" value="1"/>
</dbReference>
<dbReference type="GO" id="GO:0000407">
    <property type="term" value="C:phagophore assembly site"/>
    <property type="evidence" value="ECO:0007669"/>
    <property type="project" value="TreeGrafter"/>
</dbReference>
<dbReference type="Pfam" id="PF00069">
    <property type="entry name" value="Pkinase"/>
    <property type="match status" value="1"/>
</dbReference>
<dbReference type="PANTHER" id="PTHR24348:SF22">
    <property type="entry name" value="NON-SPECIFIC SERINE_THREONINE PROTEIN KINASE"/>
    <property type="match status" value="1"/>
</dbReference>
<feature type="binding site" evidence="5">
    <location>
        <position position="46"/>
    </location>
    <ligand>
        <name>ATP</name>
        <dbReference type="ChEBI" id="CHEBI:30616"/>
    </ligand>
</feature>
<evidence type="ECO:0000256" key="3">
    <source>
        <dbReference type="ARBA" id="ARBA00022777"/>
    </source>
</evidence>
<evidence type="ECO:0000313" key="11">
    <source>
        <dbReference type="Proteomes" id="UP001152320"/>
    </source>
</evidence>
<accession>A0A9Q1HAJ9</accession>
<dbReference type="InterPro" id="IPR011029">
    <property type="entry name" value="DEATH-like_dom_sf"/>
</dbReference>
<evidence type="ECO:0000256" key="1">
    <source>
        <dbReference type="ARBA" id="ARBA00022679"/>
    </source>
</evidence>
<evidence type="ECO:0000259" key="8">
    <source>
        <dbReference type="PROSITE" id="PS50011"/>
    </source>
</evidence>
<dbReference type="GO" id="GO:0007165">
    <property type="term" value="P:signal transduction"/>
    <property type="evidence" value="ECO:0007669"/>
    <property type="project" value="InterPro"/>
</dbReference>
<dbReference type="GO" id="GO:0016020">
    <property type="term" value="C:membrane"/>
    <property type="evidence" value="ECO:0007669"/>
    <property type="project" value="TreeGrafter"/>
</dbReference>
<dbReference type="AlphaFoldDB" id="A0A9Q1HAJ9"/>
<dbReference type="Proteomes" id="UP001152320">
    <property type="component" value="Chromosome 5"/>
</dbReference>
<keyword evidence="3 10" id="KW-0418">Kinase</keyword>
<dbReference type="PROSITE" id="PS50011">
    <property type="entry name" value="PROTEIN_KINASE_DOM"/>
    <property type="match status" value="1"/>
</dbReference>
<dbReference type="GO" id="GO:0010506">
    <property type="term" value="P:regulation of autophagy"/>
    <property type="evidence" value="ECO:0007669"/>
    <property type="project" value="InterPro"/>
</dbReference>
<keyword evidence="2 5" id="KW-0547">Nucleotide-binding</keyword>
<dbReference type="PROSITE" id="PS50017">
    <property type="entry name" value="DEATH_DOMAIN"/>
    <property type="match status" value="1"/>
</dbReference>
<feature type="region of interest" description="Disordered" evidence="7">
    <location>
        <begin position="311"/>
        <end position="339"/>
    </location>
</feature>
<dbReference type="GO" id="GO:0005524">
    <property type="term" value="F:ATP binding"/>
    <property type="evidence" value="ECO:0007669"/>
    <property type="project" value="UniProtKB-UniRule"/>
</dbReference>